<dbReference type="GO" id="GO:0015276">
    <property type="term" value="F:ligand-gated monoatomic ion channel activity"/>
    <property type="evidence" value="ECO:0007669"/>
    <property type="project" value="InterPro"/>
</dbReference>
<dbReference type="InterPro" id="IPR001320">
    <property type="entry name" value="Iontro_rcpt_C"/>
</dbReference>
<evidence type="ECO:0000256" key="1">
    <source>
        <dbReference type="ARBA" id="ARBA00022729"/>
    </source>
</evidence>
<feature type="domain" description="Ionotropic glutamate receptor C-terminal" evidence="3">
    <location>
        <begin position="25"/>
        <end position="247"/>
    </location>
</feature>
<evidence type="ECO:0000313" key="5">
    <source>
        <dbReference type="Proteomes" id="UP000094609"/>
    </source>
</evidence>
<name>A0A1D7TMZ0_9BACT</name>
<sequence>MFKQLINIFIGLSLFTTLVNSAEKPLIVGMELQYPPFEMSDKNGTPTGVSVDVAMALGKYLGREVQIENIAWDGLIPSLKTGKIDLVISSMTITDERQKTIDFSIPYAQSNLAILANKTSNIQDIEALNQKGKKIAVKKGTTGHLYANQYLKNAELLVFDKENAAVLEVIQGKADGFLYDQLTIYKNWTNHRSTTVALLKPFQEKPEYWGMAIKKGNDELREHVNAFIKQAKSDGTFDALSKKYLAEARATFDKLGIAFFF</sequence>
<accession>A0A1D7TMZ0</accession>
<dbReference type="SMART" id="SM00062">
    <property type="entry name" value="PBPb"/>
    <property type="match status" value="1"/>
</dbReference>
<organism evidence="4 5">
    <name type="scientific">Sulfurospirillum halorespirans DSM 13726</name>
    <dbReference type="NCBI Taxonomy" id="1193502"/>
    <lineage>
        <taxon>Bacteria</taxon>
        <taxon>Pseudomonadati</taxon>
        <taxon>Campylobacterota</taxon>
        <taxon>Epsilonproteobacteria</taxon>
        <taxon>Campylobacterales</taxon>
        <taxon>Sulfurospirillaceae</taxon>
        <taxon>Sulfurospirillum</taxon>
    </lineage>
</organism>
<reference evidence="5" key="1">
    <citation type="submission" date="2016-08" db="EMBL/GenBank/DDBJ databases">
        <title>Complete genome sequence of the organohalide-respiring Epsilonproteobacterium Sulfurospirillum halorespirans.</title>
        <authorList>
            <person name="Goris T."/>
            <person name="Zimmermann J."/>
            <person name="Schenz B."/>
            <person name="Lemos M."/>
            <person name="Hackermueller J."/>
            <person name="Diekert G."/>
        </authorList>
    </citation>
    <scope>NUCLEOTIDE SEQUENCE [LARGE SCALE GENOMIC DNA]</scope>
    <source>
        <strain>DSM 13726</strain>
        <strain evidence="5">PCE-M2</strain>
    </source>
</reference>
<evidence type="ECO:0000259" key="3">
    <source>
        <dbReference type="SMART" id="SM00079"/>
    </source>
</evidence>
<keyword evidence="1" id="KW-0732">Signal</keyword>
<dbReference type="Gene3D" id="3.40.190.10">
    <property type="entry name" value="Periplasmic binding protein-like II"/>
    <property type="match status" value="2"/>
</dbReference>
<feature type="domain" description="Solute-binding protein family 3/N-terminal" evidence="2">
    <location>
        <begin position="25"/>
        <end position="248"/>
    </location>
</feature>
<proteinExistence type="predicted"/>
<evidence type="ECO:0000313" key="4">
    <source>
        <dbReference type="EMBL" id="AOO66368.1"/>
    </source>
</evidence>
<gene>
    <name evidence="4" type="ORF">SHALO_2609</name>
</gene>
<dbReference type="EMBL" id="CP017111">
    <property type="protein sequence ID" value="AOO66368.1"/>
    <property type="molecule type" value="Genomic_DNA"/>
</dbReference>
<dbReference type="PATRIC" id="fig|1193502.14.peg.2642"/>
<dbReference type="PANTHER" id="PTHR35936">
    <property type="entry name" value="MEMBRANE-BOUND LYTIC MUREIN TRANSGLYCOSYLASE F"/>
    <property type="match status" value="1"/>
</dbReference>
<dbReference type="Pfam" id="PF00497">
    <property type="entry name" value="SBP_bac_3"/>
    <property type="match status" value="1"/>
</dbReference>
<dbReference type="STRING" id="1193502.SHALO_2609"/>
<evidence type="ECO:0000259" key="2">
    <source>
        <dbReference type="SMART" id="SM00062"/>
    </source>
</evidence>
<dbReference type="AlphaFoldDB" id="A0A1D7TMZ0"/>
<dbReference type="PANTHER" id="PTHR35936:SF17">
    <property type="entry name" value="ARGININE-BINDING EXTRACELLULAR PROTEIN ARTP"/>
    <property type="match status" value="1"/>
</dbReference>
<protein>
    <submittedName>
        <fullName evidence="4">Polar amino acid-binding periplasmic protein</fullName>
    </submittedName>
</protein>
<dbReference type="CDD" id="cd13629">
    <property type="entry name" value="PBP2_Dsm1740"/>
    <property type="match status" value="1"/>
</dbReference>
<dbReference type="RefSeq" id="WP_069478907.1">
    <property type="nucleotide sequence ID" value="NZ_CP017111.1"/>
</dbReference>
<dbReference type="SMART" id="SM00079">
    <property type="entry name" value="PBPe"/>
    <property type="match status" value="1"/>
</dbReference>
<dbReference type="GO" id="GO:0016020">
    <property type="term" value="C:membrane"/>
    <property type="evidence" value="ECO:0007669"/>
    <property type="project" value="InterPro"/>
</dbReference>
<dbReference type="Proteomes" id="UP000094609">
    <property type="component" value="Chromosome"/>
</dbReference>
<dbReference type="KEGG" id="shal:SHALO_2609"/>
<dbReference type="InterPro" id="IPR001638">
    <property type="entry name" value="Solute-binding_3/MltF_N"/>
</dbReference>
<keyword evidence="5" id="KW-1185">Reference proteome</keyword>
<dbReference type="SUPFAM" id="SSF53850">
    <property type="entry name" value="Periplasmic binding protein-like II"/>
    <property type="match status" value="1"/>
</dbReference>